<dbReference type="EMBL" id="MU001639">
    <property type="protein sequence ID" value="KAF2480643.1"/>
    <property type="molecule type" value="Genomic_DNA"/>
</dbReference>
<proteinExistence type="predicted"/>
<dbReference type="Pfam" id="PF11976">
    <property type="entry name" value="Rad60-SLD"/>
    <property type="match status" value="1"/>
</dbReference>
<name>A0A6A6PMG1_9PEZI</name>
<dbReference type="GeneID" id="54475366"/>
<evidence type="ECO:0000313" key="3">
    <source>
        <dbReference type="EMBL" id="KAF2480643.1"/>
    </source>
</evidence>
<accession>A0A6A6PMG1</accession>
<protein>
    <recommendedName>
        <fullName evidence="2">Ubiquitin-like domain-containing protein</fullName>
    </recommendedName>
</protein>
<dbReference type="InterPro" id="IPR029071">
    <property type="entry name" value="Ubiquitin-like_domsf"/>
</dbReference>
<keyword evidence="4" id="KW-1185">Reference proteome</keyword>
<feature type="region of interest" description="Disordered" evidence="1">
    <location>
        <begin position="395"/>
        <end position="430"/>
    </location>
</feature>
<dbReference type="PROSITE" id="PS50053">
    <property type="entry name" value="UBIQUITIN_2"/>
    <property type="match status" value="1"/>
</dbReference>
<evidence type="ECO:0000259" key="2">
    <source>
        <dbReference type="PROSITE" id="PS50053"/>
    </source>
</evidence>
<feature type="compositionally biased region" description="Polar residues" evidence="1">
    <location>
        <begin position="403"/>
        <end position="425"/>
    </location>
</feature>
<dbReference type="Gene3D" id="3.10.20.90">
    <property type="entry name" value="Phosphatidylinositol 3-kinase Catalytic Subunit, Chain A, domain 1"/>
    <property type="match status" value="1"/>
</dbReference>
<sequence length="531" mass="58118">MSVTFEISLPFKTVLAMRDIKDELATTTKGTVNTEIEDFLAADAWRIVAKAAKGLDSDIIPAKESDAYSEEYCSCDDDVKYGVAYSKANGDHEPYNVTVPIFDCPDSLHWSAKDNWETSELLKVTIQDAMRKEKRFEVEDSTTFAQLTQAYAQRIDSPMWSLTFKYNGRVIHNESLCTLKDLSIHSHSVIEVRPSIDDVVHKHITVTLQDETAKYEDLRCAVSDQACVCDLGVLWTKHTDEDPNDFYFEVDGVSWFTTDEETMQELNIGHGDVVCVKSKEVADADCDWGAVDADMEARQRCSSPASVRSSDANNWGARTVSNAGSCGLHRTPSGFFVVPPTTSAGWTAPPPTLAHGGWVSGNKASSDYWAIPPTPASIGGTHPPHALVQGGWMPHSRWGSDKGSVQTVSLHSDSEWAQNTPSTSPGGAASFIDDADQSSVTSEPIACAGSLTIHVNVPKGDRVLVVTHSQDTLEEFWDLLYRQAGSAVLGCSELRFIDGVHVMEEPSSMQRSLSELGVSARTVLEASRPDW</sequence>
<dbReference type="RefSeq" id="XP_033587213.1">
    <property type="nucleotide sequence ID" value="XM_033734364.1"/>
</dbReference>
<organism evidence="3 4">
    <name type="scientific">Neohortaea acidophila</name>
    <dbReference type="NCBI Taxonomy" id="245834"/>
    <lineage>
        <taxon>Eukaryota</taxon>
        <taxon>Fungi</taxon>
        <taxon>Dikarya</taxon>
        <taxon>Ascomycota</taxon>
        <taxon>Pezizomycotina</taxon>
        <taxon>Dothideomycetes</taxon>
        <taxon>Dothideomycetidae</taxon>
        <taxon>Mycosphaerellales</taxon>
        <taxon>Teratosphaeriaceae</taxon>
        <taxon>Neohortaea</taxon>
    </lineage>
</organism>
<feature type="domain" description="Ubiquitin-like" evidence="2">
    <location>
        <begin position="122"/>
        <end position="192"/>
    </location>
</feature>
<dbReference type="Proteomes" id="UP000799767">
    <property type="component" value="Unassembled WGS sequence"/>
</dbReference>
<gene>
    <name evidence="3" type="ORF">BDY17DRAFT_302132</name>
</gene>
<dbReference type="InterPro" id="IPR022617">
    <property type="entry name" value="Rad60/SUMO-like_dom"/>
</dbReference>
<dbReference type="AlphaFoldDB" id="A0A6A6PMG1"/>
<dbReference type="InterPro" id="IPR000626">
    <property type="entry name" value="Ubiquitin-like_dom"/>
</dbReference>
<evidence type="ECO:0000313" key="4">
    <source>
        <dbReference type="Proteomes" id="UP000799767"/>
    </source>
</evidence>
<dbReference type="SUPFAM" id="SSF54236">
    <property type="entry name" value="Ubiquitin-like"/>
    <property type="match status" value="1"/>
</dbReference>
<evidence type="ECO:0000256" key="1">
    <source>
        <dbReference type="SAM" id="MobiDB-lite"/>
    </source>
</evidence>
<reference evidence="3" key="1">
    <citation type="journal article" date="2020" name="Stud. Mycol.">
        <title>101 Dothideomycetes genomes: a test case for predicting lifestyles and emergence of pathogens.</title>
        <authorList>
            <person name="Haridas S."/>
            <person name="Albert R."/>
            <person name="Binder M."/>
            <person name="Bloem J."/>
            <person name="Labutti K."/>
            <person name="Salamov A."/>
            <person name="Andreopoulos B."/>
            <person name="Baker S."/>
            <person name="Barry K."/>
            <person name="Bills G."/>
            <person name="Bluhm B."/>
            <person name="Cannon C."/>
            <person name="Castanera R."/>
            <person name="Culley D."/>
            <person name="Daum C."/>
            <person name="Ezra D."/>
            <person name="Gonzalez J."/>
            <person name="Henrissat B."/>
            <person name="Kuo A."/>
            <person name="Liang C."/>
            <person name="Lipzen A."/>
            <person name="Lutzoni F."/>
            <person name="Magnuson J."/>
            <person name="Mondo S."/>
            <person name="Nolan M."/>
            <person name="Ohm R."/>
            <person name="Pangilinan J."/>
            <person name="Park H.-J."/>
            <person name="Ramirez L."/>
            <person name="Alfaro M."/>
            <person name="Sun H."/>
            <person name="Tritt A."/>
            <person name="Yoshinaga Y."/>
            <person name="Zwiers L.-H."/>
            <person name="Turgeon B."/>
            <person name="Goodwin S."/>
            <person name="Spatafora J."/>
            <person name="Crous P."/>
            <person name="Grigoriev I."/>
        </authorList>
    </citation>
    <scope>NUCLEOTIDE SEQUENCE</scope>
    <source>
        <strain evidence="3">CBS 113389</strain>
    </source>
</reference>